<sequence>MRLPPPGHPSALPSEGAPVSGAAQSALGNLPRRFMYGLGRGLDQISEMVMVTESGPHEGGESRIVFVNQAFVRHTGFAIDELVGHSPRVLHGARTDPDAVARIRRALAQRQAVRVDITYHTRTGRPYCVDVEVVPIADARGQVTHFLSLHRDITDRVEIDAALRDSEERFRGLTELSSDWYWESDENFRFTRFDGNLPERFVHARSLGRRPWELPALNMDAAAWATHRADLEAHRPFRNLEVQRVHADGGGEWVAISGEPMFDTQGHFRGYRGVGSYIGARKHAEDALQKANELLRVALENVPLGVVKVDADGTVSFYNRRFLELLKLPEALMQARPTALQVRAYQQQRGDVTPLELSDDRVMRELCEQGHSATREHVFVRKTPDGQILQIHTRMLDGGGWVRTYADLTEHLSAQEALRESEARFRSLTQLSTDWYWEQDEQYRYTRIEGRSVQQWYPEAYEGKTLWELPNHNLSEAEWAAFRALLERREEFRRFEVLRRWPDGRDYWIAVSGAPIFDANGVFRGYRGVGRDITKRKAAERDTLDRLAFSQRLTHNVPGMVYQMRMGADGGFSFPFISDGALEVFELSSRQIQGNANVLYARIHPDDRAVVRASALASADALSAWEVEYRVLLPVAGERWHTTRGRPERQTDGAVLWYGFTNDITEQRRSRDAMNQLLAQQQAILQAIPDILIEMDREGRYLSIHAPDESMLVVPVAEQLNRPVSEVLPPDAARVVLDALAKAAAHEVVAAREYALDIPGHGPQWFELSVSLKGGHGAQSSPDERFILLARNITERVTTARQLRDANALLTGRTDLLEVTLSSLSQGVVMYEANGRAVFYNERFLQMMDLPASLMSRQPTLDEIVDYQFAQGAFPAGMSRKDVSSAYGYTVGGRYLVTPGQYLREAPGNRVLEVKTSTLPSGGWVRTYADVTDYVATQRALKQSEERLNLVLQGSNDGAWDWNLVTREVYFSQRWWAMLGYEPDELPATPKLWLTLTHPLDSLRVSAEFDAVLADSSTSFELEFRMLHKQGHEITVLDRGYVSRDEQGRAVRLAGTLTDITARKQLELRLERSEARLSAFFEAIPDSVWLKDAEGRYVLANPVKARMYGRAVDQMLGKTEAELVPPAQAQGYRESDERALRTGESLVYEEEALMDGQRRVLEVVKRAVHDHGGQAFGVLGVARDITERKLAEAQIERLAFYDPLTHLCNRRLFQDRLEQAQAASVRNGQWAAVCFIDLDNFKDLNDTLGHDTGDQLLQQVGQRLQQVVREEDTVARLGGDEFVVLFEQLGTEADVAALYANNVGQKILSALNEPYRLSGALHHNTPSIGLTLFRDHDERVEDILKRADLAMYQSKSAGRNTVRFFDPNMQAVVMARSALERDLRQALAEEALVLFYQPVVNTERRVTGYEALVRWKHPQRGMVSPAEFIPVAEQTGLILPIGGWVLRTACEQLAAWSHDPDKQGLTLAVNLSARQLRHAEFVPEVLGLLASTGAPPQRLKLELTESLLLHDIEETILKMQQLAERGICFALDDFGTGYSSLSYLKRLPLSQLKIDQSFVRDLLTDPNDAAIARTILQLAQSLDLDVVAEGVETEGQRQFLQLMGCKAFQGYLFGRPGPLE</sequence>
<evidence type="ECO:0000256" key="1">
    <source>
        <dbReference type="SAM" id="MobiDB-lite"/>
    </source>
</evidence>
<feature type="region of interest" description="Disordered" evidence="1">
    <location>
        <begin position="1"/>
        <end position="23"/>
    </location>
</feature>
<organism evidence="6 7">
    <name type="scientific">Hydrogenophaga defluvii</name>
    <dbReference type="NCBI Taxonomy" id="249410"/>
    <lineage>
        <taxon>Bacteria</taxon>
        <taxon>Pseudomonadati</taxon>
        <taxon>Pseudomonadota</taxon>
        <taxon>Betaproteobacteria</taxon>
        <taxon>Burkholderiales</taxon>
        <taxon>Comamonadaceae</taxon>
        <taxon>Hydrogenophaga</taxon>
    </lineage>
</organism>
<dbReference type="CDD" id="cd01949">
    <property type="entry name" value="GGDEF"/>
    <property type="match status" value="1"/>
</dbReference>
<evidence type="ECO:0000313" key="6">
    <source>
        <dbReference type="EMBL" id="MFC7461724.1"/>
    </source>
</evidence>
<dbReference type="PANTHER" id="PTHR44757:SF2">
    <property type="entry name" value="BIOFILM ARCHITECTURE MAINTENANCE PROTEIN MBAA"/>
    <property type="match status" value="1"/>
</dbReference>
<reference evidence="7" key="1">
    <citation type="journal article" date="2019" name="Int. J. Syst. Evol. Microbiol.">
        <title>The Global Catalogue of Microorganisms (GCM) 10K type strain sequencing project: providing services to taxonomists for standard genome sequencing and annotation.</title>
        <authorList>
            <consortium name="The Broad Institute Genomics Platform"/>
            <consortium name="The Broad Institute Genome Sequencing Center for Infectious Disease"/>
            <person name="Wu L."/>
            <person name="Ma J."/>
        </authorList>
    </citation>
    <scope>NUCLEOTIDE SEQUENCE [LARGE SCALE GENOMIC DNA]</scope>
    <source>
        <strain evidence="7">CCUG 53903</strain>
    </source>
</reference>
<dbReference type="InterPro" id="IPR043128">
    <property type="entry name" value="Rev_trsase/Diguanyl_cyclase"/>
</dbReference>
<feature type="domain" description="PAC" evidence="3">
    <location>
        <begin position="1020"/>
        <end position="1072"/>
    </location>
</feature>
<dbReference type="SUPFAM" id="SSF55073">
    <property type="entry name" value="Nucleotide cyclase"/>
    <property type="match status" value="1"/>
</dbReference>
<dbReference type="InterPro" id="IPR029787">
    <property type="entry name" value="Nucleotide_cyclase"/>
</dbReference>
<evidence type="ECO:0000259" key="5">
    <source>
        <dbReference type="PROSITE" id="PS50887"/>
    </source>
</evidence>
<feature type="domain" description="GGDEF" evidence="5">
    <location>
        <begin position="1229"/>
        <end position="1367"/>
    </location>
</feature>
<dbReference type="InterPro" id="IPR013655">
    <property type="entry name" value="PAS_fold_3"/>
</dbReference>
<dbReference type="NCBIfam" id="TIGR00254">
    <property type="entry name" value="GGDEF"/>
    <property type="match status" value="1"/>
</dbReference>
<dbReference type="Gene3D" id="3.30.450.20">
    <property type="entry name" value="PAS domain"/>
    <property type="match status" value="8"/>
</dbReference>
<evidence type="ECO:0000259" key="4">
    <source>
        <dbReference type="PROSITE" id="PS50883"/>
    </source>
</evidence>
<dbReference type="EMBL" id="JBHTBZ010000043">
    <property type="protein sequence ID" value="MFC7461724.1"/>
    <property type="molecule type" value="Genomic_DNA"/>
</dbReference>
<feature type="domain" description="PAS" evidence="2">
    <location>
        <begin position="944"/>
        <end position="1016"/>
    </location>
</feature>
<comment type="caution">
    <text evidence="6">The sequence shown here is derived from an EMBL/GenBank/DDBJ whole genome shotgun (WGS) entry which is preliminary data.</text>
</comment>
<dbReference type="InterPro" id="IPR001633">
    <property type="entry name" value="EAL_dom"/>
</dbReference>
<feature type="domain" description="PAC" evidence="3">
    <location>
        <begin position="1141"/>
        <end position="1197"/>
    </location>
</feature>
<dbReference type="Pfam" id="PF00990">
    <property type="entry name" value="GGDEF"/>
    <property type="match status" value="1"/>
</dbReference>
<protein>
    <submittedName>
        <fullName evidence="6">EAL domain-containing protein</fullName>
    </submittedName>
</protein>
<dbReference type="SMART" id="SM00267">
    <property type="entry name" value="GGDEF"/>
    <property type="match status" value="1"/>
</dbReference>
<evidence type="ECO:0000259" key="3">
    <source>
        <dbReference type="PROSITE" id="PS50113"/>
    </source>
</evidence>
<dbReference type="Proteomes" id="UP001596457">
    <property type="component" value="Unassembled WGS sequence"/>
</dbReference>
<dbReference type="Pfam" id="PF13426">
    <property type="entry name" value="PAS_9"/>
    <property type="match status" value="1"/>
</dbReference>
<dbReference type="Pfam" id="PF08448">
    <property type="entry name" value="PAS_4"/>
    <property type="match status" value="2"/>
</dbReference>
<dbReference type="CDD" id="cd00130">
    <property type="entry name" value="PAS"/>
    <property type="match status" value="5"/>
</dbReference>
<feature type="domain" description="PAC" evidence="3">
    <location>
        <begin position="625"/>
        <end position="676"/>
    </location>
</feature>
<dbReference type="Pfam" id="PF08447">
    <property type="entry name" value="PAS_3"/>
    <property type="match status" value="2"/>
</dbReference>
<dbReference type="InterPro" id="IPR035965">
    <property type="entry name" value="PAS-like_dom_sf"/>
</dbReference>
<dbReference type="PROSITE" id="PS50113">
    <property type="entry name" value="PAC"/>
    <property type="match status" value="6"/>
</dbReference>
<feature type="domain" description="PAS" evidence="2">
    <location>
        <begin position="1073"/>
        <end position="1143"/>
    </location>
</feature>
<dbReference type="SUPFAM" id="SSF55785">
    <property type="entry name" value="PYP-like sensor domain (PAS domain)"/>
    <property type="match status" value="9"/>
</dbReference>
<gene>
    <name evidence="6" type="ORF">ACFQU0_14920</name>
</gene>
<keyword evidence="7" id="KW-1185">Reference proteome</keyword>
<dbReference type="InterPro" id="IPR000014">
    <property type="entry name" value="PAS"/>
</dbReference>
<dbReference type="SMART" id="SM00091">
    <property type="entry name" value="PAS"/>
    <property type="match status" value="8"/>
</dbReference>
<dbReference type="CDD" id="cd01948">
    <property type="entry name" value="EAL"/>
    <property type="match status" value="1"/>
</dbReference>
<dbReference type="SMART" id="SM00052">
    <property type="entry name" value="EAL"/>
    <property type="match status" value="1"/>
</dbReference>
<dbReference type="InterPro" id="IPR052155">
    <property type="entry name" value="Biofilm_reg_signaling"/>
</dbReference>
<feature type="domain" description="PAC" evidence="3">
    <location>
        <begin position="113"/>
        <end position="165"/>
    </location>
</feature>
<evidence type="ECO:0000313" key="7">
    <source>
        <dbReference type="Proteomes" id="UP001596457"/>
    </source>
</evidence>
<dbReference type="RefSeq" id="WP_382202143.1">
    <property type="nucleotide sequence ID" value="NZ_JBHTBZ010000043.1"/>
</dbReference>
<dbReference type="PROSITE" id="PS50883">
    <property type="entry name" value="EAL"/>
    <property type="match status" value="1"/>
</dbReference>
<dbReference type="SUPFAM" id="SSF141868">
    <property type="entry name" value="EAL domain-like"/>
    <property type="match status" value="1"/>
</dbReference>
<dbReference type="SMART" id="SM00086">
    <property type="entry name" value="PAC"/>
    <property type="match status" value="6"/>
</dbReference>
<dbReference type="PROSITE" id="PS50887">
    <property type="entry name" value="GGDEF"/>
    <property type="match status" value="1"/>
</dbReference>
<dbReference type="InterPro" id="IPR001610">
    <property type="entry name" value="PAC"/>
</dbReference>
<dbReference type="InterPro" id="IPR013656">
    <property type="entry name" value="PAS_4"/>
</dbReference>
<dbReference type="Pfam" id="PF12860">
    <property type="entry name" value="PAS_7"/>
    <property type="match status" value="2"/>
</dbReference>
<feature type="domain" description="PAC" evidence="3">
    <location>
        <begin position="488"/>
        <end position="545"/>
    </location>
</feature>
<dbReference type="InterPro" id="IPR000160">
    <property type="entry name" value="GGDEF_dom"/>
</dbReference>
<dbReference type="Pfam" id="PF00563">
    <property type="entry name" value="EAL"/>
    <property type="match status" value="1"/>
</dbReference>
<dbReference type="InterPro" id="IPR035919">
    <property type="entry name" value="EAL_sf"/>
</dbReference>
<name>A0ABW2SER0_9BURK</name>
<feature type="domain" description="PAC" evidence="3">
    <location>
        <begin position="238"/>
        <end position="290"/>
    </location>
</feature>
<dbReference type="NCBIfam" id="TIGR00229">
    <property type="entry name" value="sensory_box"/>
    <property type="match status" value="4"/>
</dbReference>
<dbReference type="Gene3D" id="3.30.70.270">
    <property type="match status" value="1"/>
</dbReference>
<dbReference type="Gene3D" id="3.20.20.450">
    <property type="entry name" value="EAL domain"/>
    <property type="match status" value="1"/>
</dbReference>
<accession>A0ABW2SER0</accession>
<evidence type="ECO:0000259" key="2">
    <source>
        <dbReference type="PROSITE" id="PS50112"/>
    </source>
</evidence>
<proteinExistence type="predicted"/>
<feature type="domain" description="EAL" evidence="4">
    <location>
        <begin position="1376"/>
        <end position="1620"/>
    </location>
</feature>
<dbReference type="PANTHER" id="PTHR44757">
    <property type="entry name" value="DIGUANYLATE CYCLASE DGCP"/>
    <property type="match status" value="1"/>
</dbReference>
<feature type="domain" description="PAS" evidence="2">
    <location>
        <begin position="61"/>
        <end position="116"/>
    </location>
</feature>
<dbReference type="InterPro" id="IPR000700">
    <property type="entry name" value="PAS-assoc_C"/>
</dbReference>
<dbReference type="PROSITE" id="PS50112">
    <property type="entry name" value="PAS"/>
    <property type="match status" value="3"/>
</dbReference>